<dbReference type="InterPro" id="IPR057893">
    <property type="entry name" value="LRV_2"/>
</dbReference>
<gene>
    <name evidence="2" type="ORF">EHS19_03160</name>
</gene>
<proteinExistence type="predicted"/>
<reference evidence="2 3" key="1">
    <citation type="journal article" date="2019" name="Int. J. Syst. Evol. Microbiol.">
        <title>Bifidobacterium jacchi sp. nov., isolated from the faeces of a baby common marmoset (Callithrix jacchus).</title>
        <authorList>
            <person name="Modesto M."/>
            <person name="Watanabe K."/>
            <person name="Arita M."/>
            <person name="Satti M."/>
            <person name="Oki K."/>
            <person name="Sciavilla P."/>
            <person name="Patavino C."/>
            <person name="Camma C."/>
            <person name="Michelini S."/>
            <person name="Sgorbati B."/>
            <person name="Mattarelli P."/>
        </authorList>
    </citation>
    <scope>NUCLEOTIDE SEQUENCE [LARGE SCALE GENOMIC DNA]</scope>
    <source>
        <strain evidence="2 3">MRM 9.3</strain>
    </source>
</reference>
<evidence type="ECO:0000259" key="1">
    <source>
        <dbReference type="Pfam" id="PF25591"/>
    </source>
</evidence>
<dbReference type="AlphaFoldDB" id="A0A5N5RKW5"/>
<sequence length="62" mass="6676">MPTPMTACDPATPADVLWIIARDHPQLRRWLVANPKASAELLEYVAQAGGPGVREALLILLG</sequence>
<dbReference type="EMBL" id="RQSP01000006">
    <property type="protein sequence ID" value="KAB5607965.1"/>
    <property type="molecule type" value="Genomic_DNA"/>
</dbReference>
<dbReference type="OrthoDB" id="3238842at2"/>
<dbReference type="Proteomes" id="UP000326336">
    <property type="component" value="Unassembled WGS sequence"/>
</dbReference>
<feature type="domain" description="Leucine rich repeat variant" evidence="1">
    <location>
        <begin position="3"/>
        <end position="57"/>
    </location>
</feature>
<comment type="caution">
    <text evidence="2">The sequence shown here is derived from an EMBL/GenBank/DDBJ whole genome shotgun (WGS) entry which is preliminary data.</text>
</comment>
<organism evidence="2 3">
    <name type="scientific">Bifidobacterium jacchi</name>
    <dbReference type="NCBI Taxonomy" id="2490545"/>
    <lineage>
        <taxon>Bacteria</taxon>
        <taxon>Bacillati</taxon>
        <taxon>Actinomycetota</taxon>
        <taxon>Actinomycetes</taxon>
        <taxon>Bifidobacteriales</taxon>
        <taxon>Bifidobacteriaceae</taxon>
        <taxon>Bifidobacterium</taxon>
    </lineage>
</organism>
<evidence type="ECO:0000313" key="2">
    <source>
        <dbReference type="EMBL" id="KAB5607965.1"/>
    </source>
</evidence>
<protein>
    <recommendedName>
        <fullName evidence="1">Leucine rich repeat variant domain-containing protein</fullName>
    </recommendedName>
</protein>
<name>A0A5N5RKW5_9BIFI</name>
<accession>A0A5N5RKW5</accession>
<keyword evidence="3" id="KW-1185">Reference proteome</keyword>
<dbReference type="Pfam" id="PF25591">
    <property type="entry name" value="LRV_2"/>
    <property type="match status" value="1"/>
</dbReference>
<evidence type="ECO:0000313" key="3">
    <source>
        <dbReference type="Proteomes" id="UP000326336"/>
    </source>
</evidence>